<dbReference type="AlphaFoldDB" id="A0A9X2GN44"/>
<dbReference type="PANTHER" id="PTHR42870">
    <property type="entry name" value="ACETYL-COA C-ACETYLTRANSFERASE"/>
    <property type="match status" value="1"/>
</dbReference>
<dbReference type="EMBL" id="JAMZEB010000002">
    <property type="protein sequence ID" value="MCP2360962.1"/>
    <property type="molecule type" value="Genomic_DNA"/>
</dbReference>
<dbReference type="SUPFAM" id="SSF53901">
    <property type="entry name" value="Thiolase-like"/>
    <property type="match status" value="2"/>
</dbReference>
<dbReference type="InterPro" id="IPR002155">
    <property type="entry name" value="Thiolase"/>
</dbReference>
<feature type="domain" description="Thiolase C-terminal" evidence="1">
    <location>
        <begin position="253"/>
        <end position="384"/>
    </location>
</feature>
<protein>
    <submittedName>
        <fullName evidence="2">Acetyl-CoA acetyltransferase</fullName>
    </submittedName>
</protein>
<dbReference type="GO" id="GO:0016747">
    <property type="term" value="F:acyltransferase activity, transferring groups other than amino-acyl groups"/>
    <property type="evidence" value="ECO:0007669"/>
    <property type="project" value="InterPro"/>
</dbReference>
<dbReference type="Gene3D" id="3.40.47.10">
    <property type="match status" value="1"/>
</dbReference>
<proteinExistence type="predicted"/>
<dbReference type="RefSeq" id="WP_253749356.1">
    <property type="nucleotide sequence ID" value="NZ_BAABKA010000108.1"/>
</dbReference>
<dbReference type="PIRSF" id="PIRSF000429">
    <property type="entry name" value="Ac-CoA_Ac_transf"/>
    <property type="match status" value="1"/>
</dbReference>
<name>A0A9X2GN44_9ACTN</name>
<organism evidence="2 3">
    <name type="scientific">Nonomuraea thailandensis</name>
    <dbReference type="NCBI Taxonomy" id="1188745"/>
    <lineage>
        <taxon>Bacteria</taxon>
        <taxon>Bacillati</taxon>
        <taxon>Actinomycetota</taxon>
        <taxon>Actinomycetes</taxon>
        <taxon>Streptosporangiales</taxon>
        <taxon>Streptosporangiaceae</taxon>
        <taxon>Nonomuraea</taxon>
    </lineage>
</organism>
<dbReference type="Pfam" id="PF22691">
    <property type="entry name" value="Thiolase_C_1"/>
    <property type="match status" value="1"/>
</dbReference>
<reference evidence="2" key="1">
    <citation type="submission" date="2022-06" db="EMBL/GenBank/DDBJ databases">
        <title>Sequencing the genomes of 1000 actinobacteria strains.</title>
        <authorList>
            <person name="Klenk H.-P."/>
        </authorList>
    </citation>
    <scope>NUCLEOTIDE SEQUENCE</scope>
    <source>
        <strain evidence="2">DSM 46694</strain>
    </source>
</reference>
<sequence>MPKRLLEFSERTAVAGVGYTPFSKDSGVSTLTLACRAVLAALEDAGLTPDEVDGLATHRVGDSAPPTLLGPALGLTDLSWHLDQFGGGSVSHAVVGQAALAVAAGLAETVVCYRAINARSEFRMGGTGRGVPASPEVQYQAPYGYVAPPQQFAMYARAHMLRYGTTAEHFGALAVTQRANATKNPRALMRAPITLDDYLASRWIAEPFRLLDCCLETDGACAVVVTTAERARSLRRPPVLVSAAAWGGGTSHLSCDDPTVTAAASLAPRLYAQAGLGPEEIDVAELYDCFTYSVIVQLEDYGFCPKGEGGPYVASGATALDGALPVNTHGGFLSEGYVHGMNHIAEAVSQLRGEAGDRQVPGAEVALSTAQPGYILPATSALILRRA</sequence>
<gene>
    <name evidence="2" type="ORF">HD597_007982</name>
</gene>
<evidence type="ECO:0000313" key="3">
    <source>
        <dbReference type="Proteomes" id="UP001139648"/>
    </source>
</evidence>
<accession>A0A9X2GN44</accession>
<dbReference type="InterPro" id="IPR055140">
    <property type="entry name" value="Thiolase_C_2"/>
</dbReference>
<dbReference type="PANTHER" id="PTHR42870:SF1">
    <property type="entry name" value="NON-SPECIFIC LIPID-TRANSFER PROTEIN-LIKE 2"/>
    <property type="match status" value="1"/>
</dbReference>
<evidence type="ECO:0000259" key="1">
    <source>
        <dbReference type="Pfam" id="PF22691"/>
    </source>
</evidence>
<dbReference type="InterPro" id="IPR016039">
    <property type="entry name" value="Thiolase-like"/>
</dbReference>
<evidence type="ECO:0000313" key="2">
    <source>
        <dbReference type="EMBL" id="MCP2360962.1"/>
    </source>
</evidence>
<dbReference type="Proteomes" id="UP001139648">
    <property type="component" value="Unassembled WGS sequence"/>
</dbReference>
<comment type="caution">
    <text evidence="2">The sequence shown here is derived from an EMBL/GenBank/DDBJ whole genome shotgun (WGS) entry which is preliminary data.</text>
</comment>
<keyword evidence="3" id="KW-1185">Reference proteome</keyword>
<dbReference type="CDD" id="cd00829">
    <property type="entry name" value="SCP-x_thiolase"/>
    <property type="match status" value="1"/>
</dbReference>